<feature type="compositionally biased region" description="Low complexity" evidence="6">
    <location>
        <begin position="787"/>
        <end position="807"/>
    </location>
</feature>
<keyword evidence="4 5" id="KW-0472">Membrane</keyword>
<keyword evidence="2 5" id="KW-0812">Transmembrane</keyword>
<feature type="compositionally biased region" description="Polar residues" evidence="6">
    <location>
        <begin position="66"/>
        <end position="98"/>
    </location>
</feature>
<feature type="region of interest" description="Disordered" evidence="6">
    <location>
        <begin position="745"/>
        <end position="871"/>
    </location>
</feature>
<comment type="caution">
    <text evidence="7">The sequence shown here is derived from an EMBL/GenBank/DDBJ whole genome shotgun (WGS) entry which is preliminary data.</text>
</comment>
<evidence type="ECO:0000256" key="2">
    <source>
        <dbReference type="ARBA" id="ARBA00022692"/>
    </source>
</evidence>
<dbReference type="AlphaFoldDB" id="A0A8T8SXW4"/>
<accession>A0A8T8SXW4</accession>
<dbReference type="GO" id="GO:0005789">
    <property type="term" value="C:endoplasmic reticulum membrane"/>
    <property type="evidence" value="ECO:0007669"/>
    <property type="project" value="UniProtKB-SubCell"/>
</dbReference>
<sequence length="1275" mass="137412">MAIDRKILPPEDGQDPPQPGASPHTAPASETQPLLSPSSRTGQRPNQSRSRSAESDNSDGEDEEAQSYTASSRRSPTSRQGSSAETTQPPLPSSSYGAISSAPAPPGENDTSPPDSILNEEPPPAYEPRPSELTEAEQEERRIRRRKRRRRRFIRNLFGIGLVVLVIGGVIGVSIFFGSRKGKGSNGDDGLIPGPPQLIVPANSTRIRWSEPERIPASELPDYLAPDFQLYPIYQSNASVQIPFPYLQPDDISTAGTHHSSDPPRWTGSMNDVLFVRVGGGGLMCEITFVDPKTEEDDNDPIQVRFVTQYSSLELRESAKKYAVLESSEETDSSSDGYSTTQQLPISPSSTFLPPRPPTLPGGRNSSRPLRRGIIIATDPTLKVDPREGVFGISVQLMIPRHLALGTVEAVIDTDDGILEWNATVPEGNLKSMTMRGKESRISFNSPVTALESITASTKSGVILVQNATLEAPQIVLGTGNGRIEARQLRSSDQISLSVSHGDLYAELEAPTATLRTEVGALAGIFNVSAGLSFETFTGNIDASVLATQPRHLRRGRPRAQGQDSSRHREQQHRWSAKAGAADGNADDERQGKVNPVQIRGITDDGTIALYIDQESQIRLDSMVNTSNGDIKIVHSPSFQGSFDLYTDTGEIAQARAPPSEELGALRRFWSTDLLLVWFRSALCQGRTWIRRPGRVDPPGVQKPSWPDYGSTVLGSQRGQALPPKKFLAFLPLLRASEKKIGNLTCAHPRKPNAQHERRAKMSSGRLFKPANQAVREVRVPVPSTPPTSSIGAFSSNGNAASGSSDPLPQPLDRPDSPSDSSRAPFLGGGGSGSNGHAGMRVDPRLGARTLGLDRDSSESQLGSGASSSKMDLRSLPPILSYCAASIAMTVLNKFVLSGKKFNMNLLVLLCQSVVGVCIVTVASRMKVIQIRELNMKDVKAWMPVSVLLVAVIYTSSKALQFLSIPVYTIFKNLTIILIAYGEVIWFGGRISALTFMSFVLMVLSSIIAASSDIARVLEISNLSVPHDVDSALLGATYDPDTKQRIGITDPLAGQKAAIAAKMGELNNGQDVLDGLQGVGVLNSGYVWMALNCFASAAYVLYMRKRIKITGFKDWDSMFYNNFLSIPVLVICSFLFEDWSKANLSRNFPPADKTQLLTAIAFSGACGVFISYTTAWCIRTTSSTTYSMVGALNKLPLALSGMVFFGDAVTSGNTSAIAVGFLAGLVYAYAKNQQSQALKRAAGALAATGMSSEGSPNGNKPIIPLSRVGADRHKD</sequence>
<dbReference type="SUPFAM" id="SSF103481">
    <property type="entry name" value="Multidrug resistance efflux transporter EmrE"/>
    <property type="match status" value="1"/>
</dbReference>
<feature type="region of interest" description="Disordered" evidence="6">
    <location>
        <begin position="1"/>
        <end position="146"/>
    </location>
</feature>
<comment type="similarity">
    <text evidence="5">Belongs to the TPT transporter family. SLC35D subfamily.</text>
</comment>
<feature type="transmembrane region" description="Helical" evidence="5">
    <location>
        <begin position="153"/>
        <end position="177"/>
    </location>
</feature>
<feature type="transmembrane region" description="Helical" evidence="5">
    <location>
        <begin position="1118"/>
        <end position="1136"/>
    </location>
</feature>
<name>A0A8T8SXW4_9BASI</name>
<dbReference type="Proteomes" id="UP000077521">
    <property type="component" value="Unassembled WGS sequence"/>
</dbReference>
<evidence type="ECO:0000256" key="6">
    <source>
        <dbReference type="SAM" id="MobiDB-lite"/>
    </source>
</evidence>
<reference evidence="7" key="1">
    <citation type="submission" date="2016-04" db="EMBL/GenBank/DDBJ databases">
        <authorList>
            <person name="Nguyen H.D."/>
            <person name="Samba Siva P."/>
            <person name="Cullis J."/>
            <person name="Levesque C.A."/>
            <person name="Hambleton S."/>
        </authorList>
    </citation>
    <scope>NUCLEOTIDE SEQUENCE</scope>
    <source>
        <strain evidence="7">DAOMC 236416</strain>
    </source>
</reference>
<feature type="transmembrane region" description="Helical" evidence="5">
    <location>
        <begin position="1212"/>
        <end position="1230"/>
    </location>
</feature>
<comment type="subcellular location">
    <subcellularLocation>
        <location evidence="5">Golgi apparatus membrane</location>
        <topology evidence="5">Multi-pass membrane protein</topology>
    </subcellularLocation>
    <subcellularLocation>
        <location evidence="5">Cytoplasmic vesicle membrane</location>
        <topology evidence="5">Multi-pass membrane protein</topology>
    </subcellularLocation>
    <subcellularLocation>
        <location evidence="5">Endoplasmic reticulum membrane</location>
        <topology evidence="5">Multi-pass membrane protein</topology>
    </subcellularLocation>
    <subcellularLocation>
        <location evidence="1">Membrane</location>
        <topology evidence="1">Multi-pass membrane protein</topology>
    </subcellularLocation>
</comment>
<comment type="subunit">
    <text evidence="5">Homooligomer.</text>
</comment>
<feature type="region of interest" description="Disordered" evidence="6">
    <location>
        <begin position="326"/>
        <end position="369"/>
    </location>
</feature>
<comment type="function">
    <text evidence="5">Involved in the import of GDP-mannose from the cytoplasm into the Golgi lumen.</text>
</comment>
<feature type="compositionally biased region" description="Low complexity" evidence="6">
    <location>
        <begin position="859"/>
        <end position="869"/>
    </location>
</feature>
<dbReference type="InterPro" id="IPR050186">
    <property type="entry name" value="TPT_transporter"/>
</dbReference>
<keyword evidence="5" id="KW-0256">Endoplasmic reticulum</keyword>
<feature type="compositionally biased region" description="Acidic residues" evidence="6">
    <location>
        <begin position="56"/>
        <end position="65"/>
    </location>
</feature>
<evidence type="ECO:0000313" key="7">
    <source>
        <dbReference type="EMBL" id="KAE8250912.1"/>
    </source>
</evidence>
<feature type="compositionally biased region" description="Gly residues" evidence="6">
    <location>
        <begin position="827"/>
        <end position="836"/>
    </location>
</feature>
<feature type="transmembrane region" description="Helical" evidence="5">
    <location>
        <begin position="1085"/>
        <end position="1102"/>
    </location>
</feature>
<feature type="transmembrane region" description="Helical" evidence="5">
    <location>
        <begin position="1156"/>
        <end position="1178"/>
    </location>
</feature>
<feature type="transmembrane region" description="Helical" evidence="5">
    <location>
        <begin position="991"/>
        <end position="1010"/>
    </location>
</feature>
<evidence type="ECO:0000256" key="4">
    <source>
        <dbReference type="ARBA" id="ARBA00023136"/>
    </source>
</evidence>
<protein>
    <recommendedName>
        <fullName evidence="5">GDP-mannose transporter</fullName>
        <shortName evidence="5">GMT</shortName>
    </recommendedName>
</protein>
<feature type="compositionally biased region" description="Polar residues" evidence="6">
    <location>
        <begin position="28"/>
        <end position="50"/>
    </location>
</feature>
<feature type="transmembrane region" description="Helical" evidence="5">
    <location>
        <begin position="943"/>
        <end position="971"/>
    </location>
</feature>
<dbReference type="GO" id="GO:0000139">
    <property type="term" value="C:Golgi membrane"/>
    <property type="evidence" value="ECO:0007669"/>
    <property type="project" value="UniProtKB-SubCell"/>
</dbReference>
<proteinExistence type="inferred from homology"/>
<evidence type="ECO:0000256" key="5">
    <source>
        <dbReference type="RuleBase" id="RU367097"/>
    </source>
</evidence>
<keyword evidence="5" id="KW-0333">Golgi apparatus</keyword>
<keyword evidence="5" id="KW-0968">Cytoplasmic vesicle</keyword>
<organism evidence="7 8">
    <name type="scientific">Tilletia indica</name>
    <dbReference type="NCBI Taxonomy" id="43049"/>
    <lineage>
        <taxon>Eukaryota</taxon>
        <taxon>Fungi</taxon>
        <taxon>Dikarya</taxon>
        <taxon>Basidiomycota</taxon>
        <taxon>Ustilaginomycotina</taxon>
        <taxon>Exobasidiomycetes</taxon>
        <taxon>Tilletiales</taxon>
        <taxon>Tilletiaceae</taxon>
        <taxon>Tilletia</taxon>
    </lineage>
</organism>
<keyword evidence="8" id="KW-1185">Reference proteome</keyword>
<dbReference type="EMBL" id="LWDF02000273">
    <property type="protein sequence ID" value="KAE8250912.1"/>
    <property type="molecule type" value="Genomic_DNA"/>
</dbReference>
<feature type="region of interest" description="Disordered" evidence="6">
    <location>
        <begin position="548"/>
        <end position="595"/>
    </location>
</feature>
<evidence type="ECO:0000313" key="8">
    <source>
        <dbReference type="Proteomes" id="UP000077521"/>
    </source>
</evidence>
<reference evidence="7" key="2">
    <citation type="journal article" date="2019" name="IMA Fungus">
        <title>Genome sequencing and comparison of five Tilletia species to identify candidate genes for the detection of regulated species infecting wheat.</title>
        <authorList>
            <person name="Nguyen H.D.T."/>
            <person name="Sultana T."/>
            <person name="Kesanakurti P."/>
            <person name="Hambleton S."/>
        </authorList>
    </citation>
    <scope>NUCLEOTIDE SEQUENCE</scope>
    <source>
        <strain evidence="7">DAOMC 236416</strain>
    </source>
</reference>
<keyword evidence="5" id="KW-0762">Sugar transport</keyword>
<keyword evidence="5" id="KW-0813">Transport</keyword>
<feature type="region of interest" description="Disordered" evidence="6">
    <location>
        <begin position="1249"/>
        <end position="1275"/>
    </location>
</feature>
<dbReference type="InterPro" id="IPR037185">
    <property type="entry name" value="EmrE-like"/>
</dbReference>
<feature type="compositionally biased region" description="Basic and acidic residues" evidence="6">
    <location>
        <begin position="840"/>
        <end position="858"/>
    </location>
</feature>
<keyword evidence="3 5" id="KW-1133">Transmembrane helix</keyword>
<feature type="transmembrane region" description="Helical" evidence="5">
    <location>
        <begin position="904"/>
        <end position="923"/>
    </location>
</feature>
<feature type="compositionally biased region" description="Basic residues" evidence="6">
    <location>
        <begin position="748"/>
        <end position="761"/>
    </location>
</feature>
<dbReference type="GO" id="GO:0030659">
    <property type="term" value="C:cytoplasmic vesicle membrane"/>
    <property type="evidence" value="ECO:0007669"/>
    <property type="project" value="UniProtKB-SubCell"/>
</dbReference>
<evidence type="ECO:0000256" key="3">
    <source>
        <dbReference type="ARBA" id="ARBA00022989"/>
    </source>
</evidence>
<evidence type="ECO:0000256" key="1">
    <source>
        <dbReference type="ARBA" id="ARBA00004141"/>
    </source>
</evidence>
<gene>
    <name evidence="7" type="ORF">A4X13_0g4264</name>
</gene>
<dbReference type="PANTHER" id="PTHR11132">
    <property type="entry name" value="SOLUTE CARRIER FAMILY 35"/>
    <property type="match status" value="1"/>
</dbReference>
<feature type="compositionally biased region" description="Polar residues" evidence="6">
    <location>
        <begin position="1249"/>
        <end position="1258"/>
    </location>
</feature>
<dbReference type="NCBIfam" id="TIGR00803">
    <property type="entry name" value="nst"/>
    <property type="match status" value="1"/>
</dbReference>